<dbReference type="OrthoDB" id="10056939at2759"/>
<dbReference type="InterPro" id="IPR001356">
    <property type="entry name" value="HD"/>
</dbReference>
<evidence type="ECO:0000256" key="5">
    <source>
        <dbReference type="SAM" id="MobiDB-lite"/>
    </source>
</evidence>
<dbReference type="CDD" id="cd00086">
    <property type="entry name" value="homeodomain"/>
    <property type="match status" value="1"/>
</dbReference>
<evidence type="ECO:0000259" key="6">
    <source>
        <dbReference type="PROSITE" id="PS50071"/>
    </source>
</evidence>
<keyword evidence="1 4" id="KW-0238">DNA-binding</keyword>
<evidence type="ECO:0000256" key="3">
    <source>
        <dbReference type="ARBA" id="ARBA00023242"/>
    </source>
</evidence>
<keyword evidence="3 4" id="KW-0539">Nucleus</keyword>
<proteinExistence type="predicted"/>
<protein>
    <recommendedName>
        <fullName evidence="6">Homeobox domain-containing protein</fullName>
    </recommendedName>
</protein>
<dbReference type="Gene3D" id="1.10.10.60">
    <property type="entry name" value="Homeodomain-like"/>
    <property type="match status" value="1"/>
</dbReference>
<accession>A0A6A6JV83</accession>
<dbReference type="AlphaFoldDB" id="A0A6A6JV83"/>
<organism evidence="7 8">
    <name type="scientific">Westerdykella ornata</name>
    <dbReference type="NCBI Taxonomy" id="318751"/>
    <lineage>
        <taxon>Eukaryota</taxon>
        <taxon>Fungi</taxon>
        <taxon>Dikarya</taxon>
        <taxon>Ascomycota</taxon>
        <taxon>Pezizomycotina</taxon>
        <taxon>Dothideomycetes</taxon>
        <taxon>Pleosporomycetidae</taxon>
        <taxon>Pleosporales</taxon>
        <taxon>Sporormiaceae</taxon>
        <taxon>Westerdykella</taxon>
    </lineage>
</organism>
<dbReference type="SUPFAM" id="SSF46689">
    <property type="entry name" value="Homeodomain-like"/>
    <property type="match status" value="1"/>
</dbReference>
<dbReference type="PROSITE" id="PS50071">
    <property type="entry name" value="HOMEOBOX_2"/>
    <property type="match status" value="1"/>
</dbReference>
<dbReference type="InterPro" id="IPR050224">
    <property type="entry name" value="TALE_homeobox"/>
</dbReference>
<feature type="DNA-binding region" description="Homeobox" evidence="4">
    <location>
        <begin position="18"/>
        <end position="80"/>
    </location>
</feature>
<dbReference type="Pfam" id="PF05920">
    <property type="entry name" value="Homeobox_KN"/>
    <property type="match status" value="1"/>
</dbReference>
<dbReference type="PANTHER" id="PTHR11850">
    <property type="entry name" value="HOMEOBOX PROTEIN TRANSCRIPTION FACTORS"/>
    <property type="match status" value="1"/>
</dbReference>
<comment type="subcellular location">
    <subcellularLocation>
        <location evidence="4">Nucleus</location>
    </subcellularLocation>
</comment>
<sequence length="101" mass="11703">MLELQRSYYHYYQAPLQTSRKRGNLPKDATEMLKKWLEENKDTPYPTEDQKKIFERETGLTLQQISNWFINARRRHLGRSGILGKNNGNSAGNPATASGNY</sequence>
<keyword evidence="2 4" id="KW-0371">Homeobox</keyword>
<dbReference type="EMBL" id="ML986486">
    <property type="protein sequence ID" value="KAF2279656.1"/>
    <property type="molecule type" value="Genomic_DNA"/>
</dbReference>
<dbReference type="Proteomes" id="UP000800097">
    <property type="component" value="Unassembled WGS sequence"/>
</dbReference>
<dbReference type="GO" id="GO:0006355">
    <property type="term" value="P:regulation of DNA-templated transcription"/>
    <property type="evidence" value="ECO:0007669"/>
    <property type="project" value="InterPro"/>
</dbReference>
<evidence type="ECO:0000313" key="7">
    <source>
        <dbReference type="EMBL" id="KAF2279656.1"/>
    </source>
</evidence>
<evidence type="ECO:0000313" key="8">
    <source>
        <dbReference type="Proteomes" id="UP000800097"/>
    </source>
</evidence>
<evidence type="ECO:0000256" key="1">
    <source>
        <dbReference type="ARBA" id="ARBA00023125"/>
    </source>
</evidence>
<gene>
    <name evidence="7" type="ORF">EI97DRAFT_412879</name>
</gene>
<feature type="region of interest" description="Disordered" evidence="5">
    <location>
        <begin position="79"/>
        <end position="101"/>
    </location>
</feature>
<feature type="compositionally biased region" description="Polar residues" evidence="5">
    <location>
        <begin position="86"/>
        <end position="101"/>
    </location>
</feature>
<dbReference type="InterPro" id="IPR009057">
    <property type="entry name" value="Homeodomain-like_sf"/>
</dbReference>
<dbReference type="RefSeq" id="XP_033657195.1">
    <property type="nucleotide sequence ID" value="XM_033796774.1"/>
</dbReference>
<dbReference type="InterPro" id="IPR008422">
    <property type="entry name" value="KN_HD"/>
</dbReference>
<name>A0A6A6JV83_WESOR</name>
<keyword evidence="8" id="KW-1185">Reference proteome</keyword>
<feature type="domain" description="Homeobox" evidence="6">
    <location>
        <begin position="16"/>
        <end position="79"/>
    </location>
</feature>
<reference evidence="7" key="1">
    <citation type="journal article" date="2020" name="Stud. Mycol.">
        <title>101 Dothideomycetes genomes: a test case for predicting lifestyles and emergence of pathogens.</title>
        <authorList>
            <person name="Haridas S."/>
            <person name="Albert R."/>
            <person name="Binder M."/>
            <person name="Bloem J."/>
            <person name="Labutti K."/>
            <person name="Salamov A."/>
            <person name="Andreopoulos B."/>
            <person name="Baker S."/>
            <person name="Barry K."/>
            <person name="Bills G."/>
            <person name="Bluhm B."/>
            <person name="Cannon C."/>
            <person name="Castanera R."/>
            <person name="Culley D."/>
            <person name="Daum C."/>
            <person name="Ezra D."/>
            <person name="Gonzalez J."/>
            <person name="Henrissat B."/>
            <person name="Kuo A."/>
            <person name="Liang C."/>
            <person name="Lipzen A."/>
            <person name="Lutzoni F."/>
            <person name="Magnuson J."/>
            <person name="Mondo S."/>
            <person name="Nolan M."/>
            <person name="Ohm R."/>
            <person name="Pangilinan J."/>
            <person name="Park H.-J."/>
            <person name="Ramirez L."/>
            <person name="Alfaro M."/>
            <person name="Sun H."/>
            <person name="Tritt A."/>
            <person name="Yoshinaga Y."/>
            <person name="Zwiers L.-H."/>
            <person name="Turgeon B."/>
            <person name="Goodwin S."/>
            <person name="Spatafora J."/>
            <person name="Crous P."/>
            <person name="Grigoriev I."/>
        </authorList>
    </citation>
    <scope>NUCLEOTIDE SEQUENCE</scope>
    <source>
        <strain evidence="7">CBS 379.55</strain>
    </source>
</reference>
<evidence type="ECO:0000256" key="4">
    <source>
        <dbReference type="PROSITE-ProRule" id="PRU00108"/>
    </source>
</evidence>
<dbReference type="GeneID" id="54549949"/>
<evidence type="ECO:0000256" key="2">
    <source>
        <dbReference type="ARBA" id="ARBA00023155"/>
    </source>
</evidence>
<dbReference type="GO" id="GO:0003677">
    <property type="term" value="F:DNA binding"/>
    <property type="evidence" value="ECO:0007669"/>
    <property type="project" value="UniProtKB-UniRule"/>
</dbReference>
<dbReference type="GO" id="GO:0005634">
    <property type="term" value="C:nucleus"/>
    <property type="evidence" value="ECO:0007669"/>
    <property type="project" value="UniProtKB-SubCell"/>
</dbReference>
<dbReference type="SMART" id="SM00389">
    <property type="entry name" value="HOX"/>
    <property type="match status" value="1"/>
</dbReference>